<dbReference type="Proteomes" id="UP001304683">
    <property type="component" value="Chromosome"/>
</dbReference>
<keyword evidence="2" id="KW-1133">Transmembrane helix</keyword>
<evidence type="ECO:0000256" key="1">
    <source>
        <dbReference type="ARBA" id="ARBA00006539"/>
    </source>
</evidence>
<keyword evidence="2" id="KW-0472">Membrane</keyword>
<dbReference type="Pfam" id="PF06782">
    <property type="entry name" value="UPF0236"/>
    <property type="match status" value="1"/>
</dbReference>
<organism evidence="3 4">
    <name type="scientific">Thermaerobacter composti</name>
    <dbReference type="NCBI Taxonomy" id="554949"/>
    <lineage>
        <taxon>Bacteria</taxon>
        <taxon>Bacillati</taxon>
        <taxon>Bacillota</taxon>
        <taxon>Clostridia</taxon>
        <taxon>Eubacteriales</taxon>
        <taxon>Clostridiales Family XVII. Incertae Sedis</taxon>
        <taxon>Thermaerobacter</taxon>
    </lineage>
</organism>
<evidence type="ECO:0000313" key="3">
    <source>
        <dbReference type="EMBL" id="WPD19162.1"/>
    </source>
</evidence>
<reference evidence="3 4" key="1">
    <citation type="submission" date="2023-08" db="EMBL/GenBank/DDBJ databases">
        <title>Genome sequence of Thermaerobacter compostii strain Ins1, a spore-forming filamentous bacterium isolated from a deep geothermal reservoir.</title>
        <authorList>
            <person name="Bregnard D."/>
            <person name="Gonzalez D."/>
            <person name="Junier P."/>
        </authorList>
    </citation>
    <scope>NUCLEOTIDE SEQUENCE [LARGE SCALE GENOMIC DNA]</scope>
    <source>
        <strain evidence="3 4">Ins1</strain>
    </source>
</reference>
<protein>
    <submittedName>
        <fullName evidence="3">UPF0236 family protein</fullName>
    </submittedName>
</protein>
<name>A0ABZ0QRG7_9FIRM</name>
<dbReference type="EMBL" id="CP132508">
    <property type="protein sequence ID" value="WPD19162.1"/>
    <property type="molecule type" value="Genomic_DNA"/>
</dbReference>
<keyword evidence="2" id="KW-0812">Transmembrane</keyword>
<gene>
    <name evidence="3" type="ORF">Q5761_00330</name>
</gene>
<feature type="transmembrane region" description="Helical" evidence="2">
    <location>
        <begin position="168"/>
        <end position="186"/>
    </location>
</feature>
<comment type="similarity">
    <text evidence="1">Belongs to the UPF0236 family.</text>
</comment>
<dbReference type="InterPro" id="IPR009620">
    <property type="entry name" value="UPF0236"/>
</dbReference>
<keyword evidence="4" id="KW-1185">Reference proteome</keyword>
<sequence>MDGATWIRKVPEHHPQATYRLDPFHLKRAMRRGLRRDLEAHQQLAAALKAGEPWPEVATIRKAARRRTQCDDRDRIQALCRFVALPAPPHPLVLPFHQGQDHTAFHGLAGRLPTGLLPSGRWEVEKVDGELGTLLTKLVLGLVGGGLTLIGLAGLIQGSLSSLRVPNRVVATVVFIVGLALVTIFGEPDLVTKILAAMAE</sequence>
<dbReference type="RefSeq" id="WP_318750764.1">
    <property type="nucleotide sequence ID" value="NZ_CP132508.1"/>
</dbReference>
<evidence type="ECO:0000313" key="4">
    <source>
        <dbReference type="Proteomes" id="UP001304683"/>
    </source>
</evidence>
<accession>A0ABZ0QRG7</accession>
<feature type="transmembrane region" description="Helical" evidence="2">
    <location>
        <begin position="138"/>
        <end position="156"/>
    </location>
</feature>
<evidence type="ECO:0000256" key="2">
    <source>
        <dbReference type="SAM" id="Phobius"/>
    </source>
</evidence>
<proteinExistence type="inferred from homology"/>